<evidence type="ECO:0000313" key="3">
    <source>
        <dbReference type="Proteomes" id="UP000305067"/>
    </source>
</evidence>
<evidence type="ECO:0008006" key="4">
    <source>
        <dbReference type="Google" id="ProtNLM"/>
    </source>
</evidence>
<feature type="signal peptide" evidence="1">
    <location>
        <begin position="1"/>
        <end position="21"/>
    </location>
</feature>
<name>A0A5C3QQD5_9AGAR</name>
<evidence type="ECO:0000256" key="1">
    <source>
        <dbReference type="SAM" id="SignalP"/>
    </source>
</evidence>
<evidence type="ECO:0000313" key="2">
    <source>
        <dbReference type="EMBL" id="TFL02509.1"/>
    </source>
</evidence>
<organism evidence="2 3">
    <name type="scientific">Pterulicium gracile</name>
    <dbReference type="NCBI Taxonomy" id="1884261"/>
    <lineage>
        <taxon>Eukaryota</taxon>
        <taxon>Fungi</taxon>
        <taxon>Dikarya</taxon>
        <taxon>Basidiomycota</taxon>
        <taxon>Agaricomycotina</taxon>
        <taxon>Agaricomycetes</taxon>
        <taxon>Agaricomycetidae</taxon>
        <taxon>Agaricales</taxon>
        <taxon>Pleurotineae</taxon>
        <taxon>Pterulaceae</taxon>
        <taxon>Pterulicium</taxon>
    </lineage>
</organism>
<dbReference type="AlphaFoldDB" id="A0A5C3QQD5"/>
<proteinExistence type="predicted"/>
<accession>A0A5C3QQD5</accession>
<gene>
    <name evidence="2" type="ORF">BDV98DRAFT_582118</name>
</gene>
<dbReference type="Proteomes" id="UP000305067">
    <property type="component" value="Unassembled WGS sequence"/>
</dbReference>
<feature type="chain" id="PRO_5023138874" description="Extracellular membrane protein CFEM domain-containing protein" evidence="1">
    <location>
        <begin position="22"/>
        <end position="180"/>
    </location>
</feature>
<reference evidence="2 3" key="1">
    <citation type="journal article" date="2019" name="Nat. Ecol. Evol.">
        <title>Megaphylogeny resolves global patterns of mushroom evolution.</title>
        <authorList>
            <person name="Varga T."/>
            <person name="Krizsan K."/>
            <person name="Foldi C."/>
            <person name="Dima B."/>
            <person name="Sanchez-Garcia M."/>
            <person name="Sanchez-Ramirez S."/>
            <person name="Szollosi G.J."/>
            <person name="Szarkandi J.G."/>
            <person name="Papp V."/>
            <person name="Albert L."/>
            <person name="Andreopoulos W."/>
            <person name="Angelini C."/>
            <person name="Antonin V."/>
            <person name="Barry K.W."/>
            <person name="Bougher N.L."/>
            <person name="Buchanan P."/>
            <person name="Buyck B."/>
            <person name="Bense V."/>
            <person name="Catcheside P."/>
            <person name="Chovatia M."/>
            <person name="Cooper J."/>
            <person name="Damon W."/>
            <person name="Desjardin D."/>
            <person name="Finy P."/>
            <person name="Geml J."/>
            <person name="Haridas S."/>
            <person name="Hughes K."/>
            <person name="Justo A."/>
            <person name="Karasinski D."/>
            <person name="Kautmanova I."/>
            <person name="Kiss B."/>
            <person name="Kocsube S."/>
            <person name="Kotiranta H."/>
            <person name="LaButti K.M."/>
            <person name="Lechner B.E."/>
            <person name="Liimatainen K."/>
            <person name="Lipzen A."/>
            <person name="Lukacs Z."/>
            <person name="Mihaltcheva S."/>
            <person name="Morgado L.N."/>
            <person name="Niskanen T."/>
            <person name="Noordeloos M.E."/>
            <person name="Ohm R.A."/>
            <person name="Ortiz-Santana B."/>
            <person name="Ovrebo C."/>
            <person name="Racz N."/>
            <person name="Riley R."/>
            <person name="Savchenko A."/>
            <person name="Shiryaev A."/>
            <person name="Soop K."/>
            <person name="Spirin V."/>
            <person name="Szebenyi C."/>
            <person name="Tomsovsky M."/>
            <person name="Tulloss R.E."/>
            <person name="Uehling J."/>
            <person name="Grigoriev I.V."/>
            <person name="Vagvolgyi C."/>
            <person name="Papp T."/>
            <person name="Martin F.M."/>
            <person name="Miettinen O."/>
            <person name="Hibbett D.S."/>
            <person name="Nagy L.G."/>
        </authorList>
    </citation>
    <scope>NUCLEOTIDE SEQUENCE [LARGE SCALE GENOMIC DNA]</scope>
    <source>
        <strain evidence="2 3">CBS 309.79</strain>
    </source>
</reference>
<sequence>MFSVIKFTVPCLALASSQVYAARISARAAVDLTSLSAMKLIIRQDSNSTELPGNPLTVAGVPTGCVTICKPAEALNNETCLADPKCFCTVNAMQALSACMTCVVDLIPDTEAASKAALKDSSNEVVSALADSCTAEGFPLKAAVFTGSEQKDADGAALGFHSSSVAGVVLGTAAVVMISL</sequence>
<keyword evidence="1" id="KW-0732">Signal</keyword>
<keyword evidence="3" id="KW-1185">Reference proteome</keyword>
<protein>
    <recommendedName>
        <fullName evidence="4">Extracellular membrane protein CFEM domain-containing protein</fullName>
    </recommendedName>
</protein>
<dbReference type="EMBL" id="ML178822">
    <property type="protein sequence ID" value="TFL02509.1"/>
    <property type="molecule type" value="Genomic_DNA"/>
</dbReference>